<feature type="transmembrane region" description="Helical" evidence="1">
    <location>
        <begin position="95"/>
        <end position="113"/>
    </location>
</feature>
<keyword evidence="1" id="KW-1133">Transmembrane helix</keyword>
<keyword evidence="3" id="KW-1185">Reference proteome</keyword>
<reference evidence="2 3" key="1">
    <citation type="submission" date="2019-03" db="EMBL/GenBank/DDBJ databases">
        <title>Genomic Encyclopedia of Type Strains, Phase III (KMG-III): the genomes of soil and plant-associated and newly described type strains.</title>
        <authorList>
            <person name="Whitman W."/>
        </authorList>
    </citation>
    <scope>NUCLEOTIDE SEQUENCE [LARGE SCALE GENOMIC DNA]</scope>
    <source>
        <strain evidence="2 3">VKM Ac-2575</strain>
    </source>
</reference>
<evidence type="ECO:0000313" key="2">
    <source>
        <dbReference type="EMBL" id="TDU87864.1"/>
    </source>
</evidence>
<keyword evidence="1" id="KW-0812">Transmembrane</keyword>
<feature type="transmembrane region" description="Helical" evidence="1">
    <location>
        <begin position="32"/>
        <end position="51"/>
    </location>
</feature>
<protein>
    <submittedName>
        <fullName evidence="2">Uncharacterized protein</fullName>
    </submittedName>
</protein>
<comment type="caution">
    <text evidence="2">The sequence shown here is derived from an EMBL/GenBank/DDBJ whole genome shotgun (WGS) entry which is preliminary data.</text>
</comment>
<feature type="transmembrane region" description="Helical" evidence="1">
    <location>
        <begin position="7"/>
        <end position="26"/>
    </location>
</feature>
<gene>
    <name evidence="2" type="ORF">EV138_1398</name>
</gene>
<dbReference type="RefSeq" id="WP_133977574.1">
    <property type="nucleotide sequence ID" value="NZ_SOCE01000001.1"/>
</dbReference>
<sequence length="251" mass="26908">MSAYRIFWSFFCGVLGAVGAVMAFTWSLSSVIMLLVLAAVTGGVVAMVALADPDNEATRPPRDRRRIVALSTVLTAAGTVSFVGMGTLVGAPTTVLLLAILVGTSPYAIRYCVRWLTEHGHLAGPWPEPARPDRADRSSTPAPASILEAEPDQAPQPHIAPDALSDKALCLAWRSSFSALQKASSPTQRLRIVDERREYLDEIERRTAHGLAAWLASGPRAAGDPSRFVLGDSAAGRAPIDWNNLLHDTDK</sequence>
<dbReference type="OrthoDB" id="3827100at2"/>
<evidence type="ECO:0000313" key="3">
    <source>
        <dbReference type="Proteomes" id="UP000295151"/>
    </source>
</evidence>
<feature type="transmembrane region" description="Helical" evidence="1">
    <location>
        <begin position="67"/>
        <end position="89"/>
    </location>
</feature>
<name>A0A4R7T7K4_9ACTN</name>
<dbReference type="AlphaFoldDB" id="A0A4R7T7K4"/>
<accession>A0A4R7T7K4</accession>
<keyword evidence="1" id="KW-0472">Membrane</keyword>
<evidence type="ECO:0000256" key="1">
    <source>
        <dbReference type="SAM" id="Phobius"/>
    </source>
</evidence>
<dbReference type="EMBL" id="SOCE01000001">
    <property type="protein sequence ID" value="TDU87864.1"/>
    <property type="molecule type" value="Genomic_DNA"/>
</dbReference>
<proteinExistence type="predicted"/>
<dbReference type="Proteomes" id="UP000295151">
    <property type="component" value="Unassembled WGS sequence"/>
</dbReference>
<organism evidence="2 3">
    <name type="scientific">Kribbella voronezhensis</name>
    <dbReference type="NCBI Taxonomy" id="2512212"/>
    <lineage>
        <taxon>Bacteria</taxon>
        <taxon>Bacillati</taxon>
        <taxon>Actinomycetota</taxon>
        <taxon>Actinomycetes</taxon>
        <taxon>Propionibacteriales</taxon>
        <taxon>Kribbellaceae</taxon>
        <taxon>Kribbella</taxon>
    </lineage>
</organism>